<feature type="domain" description="ABC transporter" evidence="5">
    <location>
        <begin position="4"/>
        <end position="238"/>
    </location>
</feature>
<comment type="caution">
    <text evidence="6">The sequence shown here is derived from an EMBL/GenBank/DDBJ whole genome shotgun (WGS) entry which is preliminary data.</text>
</comment>
<sequence>MDILTATDVTKQYGATTVLDHLNFSIHQGEILGVLGKNGAGKTTLIKILLNLIDKSSGTVVYHFANGDVPYGSRALYRHASAVLESVDNLYDYLTGWQNIQYFTELNGQNFKAVAPTATNLLTRFDLLADANKRVGYYSRGMKQKLAIVCCLLADTELIFLDEPTLGLDFMASHTLITQIKAINQELGKTIVLTSHQADVLAQLVDRILLIDQHQIRYLGTYADFRQGYVAFPFYIEFALIAPPTPPANGRVAAADPASWRAEFTDSASQIAYLKLLIQADAQITQVGQTETSLDDILQSIFAESEGKS</sequence>
<accession>A0ABU7SZA5</accession>
<comment type="similarity">
    <text evidence="1">Belongs to the ABC transporter superfamily.</text>
</comment>
<dbReference type="InterPro" id="IPR003439">
    <property type="entry name" value="ABC_transporter-like_ATP-bd"/>
</dbReference>
<dbReference type="Pfam" id="PF00005">
    <property type="entry name" value="ABC_tran"/>
    <property type="match status" value="1"/>
</dbReference>
<evidence type="ECO:0000256" key="3">
    <source>
        <dbReference type="ARBA" id="ARBA00022741"/>
    </source>
</evidence>
<dbReference type="EMBL" id="JAQSGK010000018">
    <property type="protein sequence ID" value="MEE6715694.1"/>
    <property type="molecule type" value="Genomic_DNA"/>
</dbReference>
<dbReference type="SUPFAM" id="SSF52540">
    <property type="entry name" value="P-loop containing nucleoside triphosphate hydrolases"/>
    <property type="match status" value="1"/>
</dbReference>
<keyword evidence="4 6" id="KW-0067">ATP-binding</keyword>
<dbReference type="Gene3D" id="3.40.50.300">
    <property type="entry name" value="P-loop containing nucleotide triphosphate hydrolases"/>
    <property type="match status" value="1"/>
</dbReference>
<evidence type="ECO:0000259" key="5">
    <source>
        <dbReference type="PROSITE" id="PS50893"/>
    </source>
</evidence>
<dbReference type="InterPro" id="IPR050763">
    <property type="entry name" value="ABC_transporter_ATP-binding"/>
</dbReference>
<keyword evidence="2" id="KW-0813">Transport</keyword>
<evidence type="ECO:0000256" key="1">
    <source>
        <dbReference type="ARBA" id="ARBA00005417"/>
    </source>
</evidence>
<dbReference type="Proteomes" id="UP001330016">
    <property type="component" value="Unassembled WGS sequence"/>
</dbReference>
<dbReference type="PANTHER" id="PTHR42711">
    <property type="entry name" value="ABC TRANSPORTER ATP-BINDING PROTEIN"/>
    <property type="match status" value="1"/>
</dbReference>
<gene>
    <name evidence="6" type="ORF">PS435_07465</name>
</gene>
<protein>
    <submittedName>
        <fullName evidence="6">ABC transporter ATP-binding protein</fullName>
    </submittedName>
</protein>
<dbReference type="CDD" id="cd03230">
    <property type="entry name" value="ABC_DR_subfamily_A"/>
    <property type="match status" value="1"/>
</dbReference>
<dbReference type="RefSeq" id="WP_331243678.1">
    <property type="nucleotide sequence ID" value="NZ_JAQSGJ010000018.1"/>
</dbReference>
<evidence type="ECO:0000256" key="2">
    <source>
        <dbReference type="ARBA" id="ARBA00022448"/>
    </source>
</evidence>
<keyword evidence="7" id="KW-1185">Reference proteome</keyword>
<keyword evidence="3" id="KW-0547">Nucleotide-binding</keyword>
<organism evidence="6 7">
    <name type="scientific">Schleiferilactobacillus harbinensis</name>
    <dbReference type="NCBI Taxonomy" id="304207"/>
    <lineage>
        <taxon>Bacteria</taxon>
        <taxon>Bacillati</taxon>
        <taxon>Bacillota</taxon>
        <taxon>Bacilli</taxon>
        <taxon>Lactobacillales</taxon>
        <taxon>Lactobacillaceae</taxon>
        <taxon>Schleiferilactobacillus</taxon>
    </lineage>
</organism>
<dbReference type="PROSITE" id="PS50893">
    <property type="entry name" value="ABC_TRANSPORTER_2"/>
    <property type="match status" value="1"/>
</dbReference>
<reference evidence="6 7" key="1">
    <citation type="submission" date="2023-02" db="EMBL/GenBank/DDBJ databases">
        <title>The predominant lactic acid bacteria and yeasts involved in the spontaneous fermentation of millet during the production of the traditional porridge Hausa koko in Ghana.</title>
        <authorList>
            <person name="Atter A."/>
            <person name="Diaz M."/>
        </authorList>
    </citation>
    <scope>NUCLEOTIDE SEQUENCE [LARGE SCALE GENOMIC DNA]</scope>
    <source>
        <strain evidence="6 7">FI11640</strain>
    </source>
</reference>
<evidence type="ECO:0000313" key="6">
    <source>
        <dbReference type="EMBL" id="MEE6715694.1"/>
    </source>
</evidence>
<dbReference type="GO" id="GO:0005524">
    <property type="term" value="F:ATP binding"/>
    <property type="evidence" value="ECO:0007669"/>
    <property type="project" value="UniProtKB-KW"/>
</dbReference>
<dbReference type="InterPro" id="IPR003593">
    <property type="entry name" value="AAA+_ATPase"/>
</dbReference>
<evidence type="ECO:0000313" key="7">
    <source>
        <dbReference type="Proteomes" id="UP001330016"/>
    </source>
</evidence>
<proteinExistence type="inferred from homology"/>
<dbReference type="InterPro" id="IPR027417">
    <property type="entry name" value="P-loop_NTPase"/>
</dbReference>
<dbReference type="SMART" id="SM00382">
    <property type="entry name" value="AAA"/>
    <property type="match status" value="1"/>
</dbReference>
<name>A0ABU7SZA5_9LACO</name>
<evidence type="ECO:0000256" key="4">
    <source>
        <dbReference type="ARBA" id="ARBA00022840"/>
    </source>
</evidence>
<dbReference type="PANTHER" id="PTHR42711:SF5">
    <property type="entry name" value="ABC TRANSPORTER ATP-BINDING PROTEIN NATA"/>
    <property type="match status" value="1"/>
</dbReference>